<keyword evidence="3" id="KW-1185">Reference proteome</keyword>
<evidence type="ECO:0000259" key="1">
    <source>
        <dbReference type="Pfam" id="PF03432"/>
    </source>
</evidence>
<dbReference type="RefSeq" id="WP_101901968.1">
    <property type="nucleotide sequence ID" value="NZ_OZ038524.1"/>
</dbReference>
<feature type="domain" description="MobA/VirD2-like nuclease" evidence="1">
    <location>
        <begin position="17"/>
        <end position="146"/>
    </location>
</feature>
<protein>
    <recommendedName>
        <fullName evidence="1">MobA/VirD2-like nuclease domain-containing protein</fullName>
    </recommendedName>
</protein>
<proteinExistence type="predicted"/>
<organism evidence="2 3">
    <name type="scientific">Tenacibaculum dicentrarchi</name>
    <dbReference type="NCBI Taxonomy" id="669041"/>
    <lineage>
        <taxon>Bacteria</taxon>
        <taxon>Pseudomonadati</taxon>
        <taxon>Bacteroidota</taxon>
        <taxon>Flavobacteriia</taxon>
        <taxon>Flavobacteriales</taxon>
        <taxon>Flavobacteriaceae</taxon>
        <taxon>Tenacibaculum</taxon>
    </lineage>
</organism>
<dbReference type="EMBL" id="OZ038524">
    <property type="protein sequence ID" value="CAL2080275.1"/>
    <property type="molecule type" value="Genomic_DNA"/>
</dbReference>
<reference evidence="2 3" key="1">
    <citation type="submission" date="2024-05" db="EMBL/GenBank/DDBJ databases">
        <authorList>
            <person name="Duchaud E."/>
        </authorList>
    </citation>
    <scope>NUCLEOTIDE SEQUENCE [LARGE SCALE GENOMIC DNA]</scope>
    <source>
        <strain evidence="2">Ena-SAMPLE-TAB-13-05-2024-13:56:06:370-140309</strain>
    </source>
</reference>
<gene>
    <name evidence="2" type="ORF">TD3509T_0975</name>
</gene>
<accession>A0ABP1EI86</accession>
<evidence type="ECO:0000313" key="3">
    <source>
        <dbReference type="Proteomes" id="UP001497514"/>
    </source>
</evidence>
<dbReference type="Pfam" id="PF03432">
    <property type="entry name" value="Relaxase"/>
    <property type="match status" value="1"/>
</dbReference>
<dbReference type="InterPro" id="IPR005094">
    <property type="entry name" value="Endonuclease_MobA/VirD2"/>
</dbReference>
<evidence type="ECO:0000313" key="2">
    <source>
        <dbReference type="EMBL" id="CAL2080275.1"/>
    </source>
</evidence>
<sequence>MIGKGKSISHTKASIAYGQNQEKDAEIILKQNLAGETPKEITGEFKIIQSMNDNCQRNTLSFVISPTIEDGEKLTSKDLNKITDEFLKDLKLENHQAIAFVHNDKNHKHIHLYVNRIDFDGKAYNDSFIGKRSQKSAERIAEKMQLQTVKQVKEQKLEKVKDIRKFIQNKHELSFSAFHPEKYQKYIKEMEKFNIKVNPVINKKSNKLQGFRYQFKNTNLKGSDVHRNMSINKLNINYYKIAKKITKQVGKGISI</sequence>
<dbReference type="Proteomes" id="UP001497514">
    <property type="component" value="Chromosome"/>
</dbReference>
<name>A0ABP1EI86_9FLAO</name>